<protein>
    <recommendedName>
        <fullName evidence="2">GTPase Der</fullName>
    </recommendedName>
    <alternativeName>
        <fullName evidence="7">GTP-binding protein EngA</fullName>
    </alternativeName>
</protein>
<dbReference type="EMBL" id="NSIT01000051">
    <property type="protein sequence ID" value="PJE79717.1"/>
    <property type="molecule type" value="Genomic_DNA"/>
</dbReference>
<dbReference type="InterPro" id="IPR032859">
    <property type="entry name" value="KH_dom-like"/>
</dbReference>
<dbReference type="PROSITE" id="PS51712">
    <property type="entry name" value="G_ENGA"/>
    <property type="match status" value="2"/>
</dbReference>
<sequence length="477" mass="53155">MIPVIALVGRPNVGKSTLFNRLTRTRDALVANFSGLTRDRQYGEGRIGHSSYIVIDTGGISGDEEGIDSAMAEQSLAAIDEADTVLFLVDARSGLSAADEMIASHLRRQGKSYHLVLNKIDNLDADQAAADFAVLGARSCFCIAAVHGRGVRSMIDAVLPQEEELEDLSCDCDEEIENKVRGVKISVVGRPNVGKSTLVNRMLGEDRVVVYDQAGTTRDSVYIPYERFGKHYTLIDTAGVRRRGKISESVEKFSVIKTLQAIKDANVVIMVFDARESIVDQDLSLLGFVLDSGRAVVLAINKWDGMTEEQKKTVRDALDRRLGYMNFARLHMISAKHGTGVGHLYDSIDEAYESATSKLSTNQLTAILEDAVRQHQPPMINGRRIKLRYCHAGGMNPPTIVIHGNQTESLPESYKRYLEKTFRHVLKITGTPIRISLRSGENPYEGRKNQLTKRQVEKKRRLMSHVKKEKKDRKKSR</sequence>
<keyword evidence="3" id="KW-0690">Ribosome biogenesis</keyword>
<dbReference type="GO" id="GO:0043022">
    <property type="term" value="F:ribosome binding"/>
    <property type="evidence" value="ECO:0007669"/>
    <property type="project" value="TreeGrafter"/>
</dbReference>
<evidence type="ECO:0000256" key="2">
    <source>
        <dbReference type="ARBA" id="ARBA00020953"/>
    </source>
</evidence>
<dbReference type="InterPro" id="IPR005225">
    <property type="entry name" value="Small_GTP-bd"/>
</dbReference>
<evidence type="ECO:0000256" key="7">
    <source>
        <dbReference type="ARBA" id="ARBA00032345"/>
    </source>
</evidence>
<comment type="similarity">
    <text evidence="1">Belongs to the TRAFAC class TrmE-Era-EngA-EngB-Septin-like GTPase superfamily. EngA (Der) GTPase family.</text>
</comment>
<dbReference type="HAMAP" id="MF_00195">
    <property type="entry name" value="GTPase_Der"/>
    <property type="match status" value="1"/>
</dbReference>
<evidence type="ECO:0000256" key="8">
    <source>
        <dbReference type="SAM" id="MobiDB-lite"/>
    </source>
</evidence>
<organism evidence="10">
    <name type="scientific">invertebrate metagenome</name>
    <dbReference type="NCBI Taxonomy" id="1711999"/>
    <lineage>
        <taxon>unclassified sequences</taxon>
        <taxon>metagenomes</taxon>
        <taxon>organismal metagenomes</taxon>
    </lineage>
</organism>
<feature type="domain" description="EngA-type G" evidence="9">
    <location>
        <begin position="3"/>
        <end position="166"/>
    </location>
</feature>
<dbReference type="Pfam" id="PF01926">
    <property type="entry name" value="MMR_HSR1"/>
    <property type="match status" value="2"/>
</dbReference>
<dbReference type="CDD" id="cd01894">
    <property type="entry name" value="EngA1"/>
    <property type="match status" value="1"/>
</dbReference>
<dbReference type="GO" id="GO:0042254">
    <property type="term" value="P:ribosome biogenesis"/>
    <property type="evidence" value="ECO:0007669"/>
    <property type="project" value="UniProtKB-KW"/>
</dbReference>
<dbReference type="InterPro" id="IPR003593">
    <property type="entry name" value="AAA+_ATPase"/>
</dbReference>
<dbReference type="AlphaFoldDB" id="A0A2H9T941"/>
<dbReference type="SUPFAM" id="SSF52540">
    <property type="entry name" value="P-loop containing nucleoside triphosphate hydrolases"/>
    <property type="match status" value="2"/>
</dbReference>
<keyword evidence="4" id="KW-0677">Repeat</keyword>
<dbReference type="InterPro" id="IPR031166">
    <property type="entry name" value="G_ENGA"/>
</dbReference>
<proteinExistence type="inferred from homology"/>
<evidence type="ECO:0000256" key="5">
    <source>
        <dbReference type="ARBA" id="ARBA00022741"/>
    </source>
</evidence>
<keyword evidence="5" id="KW-0547">Nucleotide-binding</keyword>
<dbReference type="InterPro" id="IPR006073">
    <property type="entry name" value="GTP-bd"/>
</dbReference>
<dbReference type="FunFam" id="3.30.300.20:FF:000004">
    <property type="entry name" value="GTPase Der"/>
    <property type="match status" value="1"/>
</dbReference>
<dbReference type="GO" id="GO:0005525">
    <property type="term" value="F:GTP binding"/>
    <property type="evidence" value="ECO:0007669"/>
    <property type="project" value="UniProtKB-KW"/>
</dbReference>
<evidence type="ECO:0000256" key="6">
    <source>
        <dbReference type="ARBA" id="ARBA00023134"/>
    </source>
</evidence>
<feature type="compositionally biased region" description="Basic residues" evidence="8">
    <location>
        <begin position="456"/>
        <end position="477"/>
    </location>
</feature>
<dbReference type="InterPro" id="IPR016484">
    <property type="entry name" value="GTPase_Der"/>
</dbReference>
<dbReference type="FunFam" id="3.40.50.300:FF:000040">
    <property type="entry name" value="GTPase Der"/>
    <property type="match status" value="1"/>
</dbReference>
<keyword evidence="6" id="KW-0342">GTP-binding</keyword>
<dbReference type="NCBIfam" id="TIGR03594">
    <property type="entry name" value="GTPase_EngA"/>
    <property type="match status" value="1"/>
</dbReference>
<name>A0A2H9T941_9ZZZZ</name>
<dbReference type="SMART" id="SM00382">
    <property type="entry name" value="AAA"/>
    <property type="match status" value="2"/>
</dbReference>
<dbReference type="CDD" id="cd01895">
    <property type="entry name" value="EngA2"/>
    <property type="match status" value="1"/>
</dbReference>
<dbReference type="PANTHER" id="PTHR43834:SF6">
    <property type="entry name" value="GTPASE DER"/>
    <property type="match status" value="1"/>
</dbReference>
<accession>A0A2H9T941</accession>
<dbReference type="PANTHER" id="PTHR43834">
    <property type="entry name" value="GTPASE DER"/>
    <property type="match status" value="1"/>
</dbReference>
<comment type="caution">
    <text evidence="10">The sequence shown here is derived from an EMBL/GenBank/DDBJ whole genome shotgun (WGS) entry which is preliminary data.</text>
</comment>
<reference evidence="10" key="1">
    <citation type="journal article" date="2017" name="Appl. Environ. Microbiol.">
        <title>Molecular characterization of an Endozoicomonas-like organism causing infection in king scallop Pecten maximus L.</title>
        <authorList>
            <person name="Cano I."/>
            <person name="van Aerle R."/>
            <person name="Ross S."/>
            <person name="Verner-Jeffreys D.W."/>
            <person name="Paley R.K."/>
            <person name="Rimmer G."/>
            <person name="Ryder D."/>
            <person name="Hooper P."/>
            <person name="Stone D."/>
            <person name="Feist S.W."/>
        </authorList>
    </citation>
    <scope>NUCLEOTIDE SEQUENCE</scope>
</reference>
<evidence type="ECO:0000256" key="1">
    <source>
        <dbReference type="ARBA" id="ARBA00008279"/>
    </source>
</evidence>
<feature type="domain" description="EngA-type G" evidence="9">
    <location>
        <begin position="183"/>
        <end position="356"/>
    </location>
</feature>
<dbReference type="InterPro" id="IPR027417">
    <property type="entry name" value="P-loop_NTPase"/>
</dbReference>
<dbReference type="PRINTS" id="PR00326">
    <property type="entry name" value="GTP1OBG"/>
</dbReference>
<dbReference type="NCBIfam" id="TIGR00231">
    <property type="entry name" value="small_GTP"/>
    <property type="match status" value="2"/>
</dbReference>
<dbReference type="PIRSF" id="PIRSF006485">
    <property type="entry name" value="GTP-binding_EngA"/>
    <property type="match status" value="1"/>
</dbReference>
<evidence type="ECO:0000259" key="9">
    <source>
        <dbReference type="PROSITE" id="PS51712"/>
    </source>
</evidence>
<dbReference type="Gene3D" id="3.30.300.20">
    <property type="match status" value="1"/>
</dbReference>
<dbReference type="InterPro" id="IPR015946">
    <property type="entry name" value="KH_dom-like_a/b"/>
</dbReference>
<dbReference type="Gene3D" id="3.40.50.300">
    <property type="entry name" value="P-loop containing nucleotide triphosphate hydrolases"/>
    <property type="match status" value="2"/>
</dbReference>
<dbReference type="Pfam" id="PF14714">
    <property type="entry name" value="KH_dom-like"/>
    <property type="match status" value="1"/>
</dbReference>
<feature type="region of interest" description="Disordered" evidence="8">
    <location>
        <begin position="438"/>
        <end position="477"/>
    </location>
</feature>
<evidence type="ECO:0000256" key="4">
    <source>
        <dbReference type="ARBA" id="ARBA00022737"/>
    </source>
</evidence>
<dbReference type="FunFam" id="3.40.50.300:FF:000057">
    <property type="entry name" value="GTPase Der"/>
    <property type="match status" value="1"/>
</dbReference>
<evidence type="ECO:0000313" key="10">
    <source>
        <dbReference type="EMBL" id="PJE79717.1"/>
    </source>
</evidence>
<gene>
    <name evidence="10" type="primary">der</name>
    <name evidence="10" type="ORF">CI610_01289</name>
</gene>
<evidence type="ECO:0000256" key="3">
    <source>
        <dbReference type="ARBA" id="ARBA00022517"/>
    </source>
</evidence>